<keyword evidence="2" id="KW-1185">Reference proteome</keyword>
<gene>
    <name evidence="1" type="ORF">CJ030_MR7G005497</name>
</gene>
<name>A0A6A1V4J9_9ROSI</name>
<organism evidence="1 2">
    <name type="scientific">Morella rubra</name>
    <name type="common">Chinese bayberry</name>
    <dbReference type="NCBI Taxonomy" id="262757"/>
    <lineage>
        <taxon>Eukaryota</taxon>
        <taxon>Viridiplantae</taxon>
        <taxon>Streptophyta</taxon>
        <taxon>Embryophyta</taxon>
        <taxon>Tracheophyta</taxon>
        <taxon>Spermatophyta</taxon>
        <taxon>Magnoliopsida</taxon>
        <taxon>eudicotyledons</taxon>
        <taxon>Gunneridae</taxon>
        <taxon>Pentapetalae</taxon>
        <taxon>rosids</taxon>
        <taxon>fabids</taxon>
        <taxon>Fagales</taxon>
        <taxon>Myricaceae</taxon>
        <taxon>Morella</taxon>
    </lineage>
</organism>
<dbReference type="OrthoDB" id="1738165at2759"/>
<evidence type="ECO:0000313" key="2">
    <source>
        <dbReference type="Proteomes" id="UP000516437"/>
    </source>
</evidence>
<reference evidence="1 2" key="1">
    <citation type="journal article" date="2019" name="Plant Biotechnol. J.">
        <title>The red bayberry genome and genetic basis of sex determination.</title>
        <authorList>
            <person name="Jia H.M."/>
            <person name="Jia H.J."/>
            <person name="Cai Q.L."/>
            <person name="Wang Y."/>
            <person name="Zhao H.B."/>
            <person name="Yang W.F."/>
            <person name="Wang G.Y."/>
            <person name="Li Y.H."/>
            <person name="Zhan D.L."/>
            <person name="Shen Y.T."/>
            <person name="Niu Q.F."/>
            <person name="Chang L."/>
            <person name="Qiu J."/>
            <person name="Zhao L."/>
            <person name="Xie H.B."/>
            <person name="Fu W.Y."/>
            <person name="Jin J."/>
            <person name="Li X.W."/>
            <person name="Jiao Y."/>
            <person name="Zhou C.C."/>
            <person name="Tu T."/>
            <person name="Chai C.Y."/>
            <person name="Gao J.L."/>
            <person name="Fan L.J."/>
            <person name="van de Weg E."/>
            <person name="Wang J.Y."/>
            <person name="Gao Z.S."/>
        </authorList>
    </citation>
    <scope>NUCLEOTIDE SEQUENCE [LARGE SCALE GENOMIC DNA]</scope>
    <source>
        <tissue evidence="1">Leaves</tissue>
    </source>
</reference>
<accession>A0A6A1V4J9</accession>
<proteinExistence type="predicted"/>
<sequence length="213" mass="23827">MRSHLKACVMYKRTQSKLDGSQQKLTFDIKGASSGSVGVMKIDSYDPKAIRVAIAKFIIMDELPFRIIVVCAAVLDPQYKVIYLDFWFKKTLGAELGAKTTSLVRGTLDQLFTEYSNMDGSSNSGSGSASQGQLEVIGSSSAPVDDPLHMEFTQFKAQQNLLDSKKYRSSLMGSRFITNKYIEQFKTQPNILVDSLTEEVKRQWKVDINESQV</sequence>
<dbReference type="AlphaFoldDB" id="A0A6A1V4J9"/>
<comment type="caution">
    <text evidence="1">The sequence shown here is derived from an EMBL/GenBank/DDBJ whole genome shotgun (WGS) entry which is preliminary data.</text>
</comment>
<protein>
    <recommendedName>
        <fullName evidence="3">hAT-like transposase RNase-H fold domain-containing protein</fullName>
    </recommendedName>
</protein>
<dbReference type="Proteomes" id="UP000516437">
    <property type="component" value="Chromosome 7"/>
</dbReference>
<evidence type="ECO:0008006" key="3">
    <source>
        <dbReference type="Google" id="ProtNLM"/>
    </source>
</evidence>
<dbReference type="EMBL" id="RXIC02000025">
    <property type="protein sequence ID" value="KAB1207709.1"/>
    <property type="molecule type" value="Genomic_DNA"/>
</dbReference>
<evidence type="ECO:0000313" key="1">
    <source>
        <dbReference type="EMBL" id="KAB1207709.1"/>
    </source>
</evidence>